<keyword evidence="3" id="KW-1185">Reference proteome</keyword>
<dbReference type="OrthoDB" id="5987289at2759"/>
<sequence length="890" mass="100310">MPPKAVCSCAKHEEWHHAEQIEMRVANFYELNFCSPDTKHGKRKRHICVACRGRISVEEKCRKLTAETDSVARDLDIQQSASSCMGTLCLPPKPKFKQDLDIQQPAPVEIDCGCDMSESQIQTIVTNADKSKNSEVNLSRGTQVPNLPLRPYQEAQDRTKRDMRSEIMETLKSVALKYVHFEPGQPLVQLMEDILQSSSWKQLFVTLQQPSPHADQFLQALAKEFKSCKDKEARKQAKKNSKGQKQKLLIGNTKDKSKIAMFGDTPLDVSSRVEAAKKIGRLRHYSSALPTPSQQQEYIASCLDVVVYHLATENLLGSGRKTLSCLELCLAYAFGTCSEEHPDSMQEMTKFYQVCDKLTTSLQNSTNSTESEKIENYLQESINTQCSYVSHFLRTKHQADFYKFALRHFKPGECVTVMDYKIKLELGMRTRENQRNWYGKRGISLHGFYVIAQVLPDQRSAEMIDLWCEDTKQDTWFTQSALDIGFRWLESAFPGFKVYLFSDNGPHHHNTSLLVYLVEVNQCFDVSLVEYNNFEAGEGKTVLHTHFAHISHKIVRWVRVGNDLETGEQLAELVSNTSSFELLIDRGKAPKKMGTLKDISLYGSFTFPLEGDYAGGLVARSLAGVGKEVKTTKVQLQSLSGRTVPLAGATGATIHQQITPTERAETQCTVPATAYSINLVQHVPEPLITANKAREDHYVHKEKQSPEGFAIKMGSNACTFIALRFGHIYFANGLQPPIASQLQNNWKVSLIEAILSGNDIHDDIFEGDAVNVAVDDAIEIAGRSALWTKLTIKVQCFPNDSLESIARFADADTLQRIVNRVDLYLQDAKQPLSDYETRDVVEKRNEKFKAVLEYTKVVVERELSNEKDGHECGRKTELHRGQSKSIRVGD</sequence>
<gene>
    <name evidence="2" type="ORF">AWC38_SpisGene23913</name>
</gene>
<dbReference type="AlphaFoldDB" id="A0A2B4R700"/>
<proteinExistence type="predicted"/>
<organism evidence="2 3">
    <name type="scientific">Stylophora pistillata</name>
    <name type="common">Smooth cauliflower coral</name>
    <dbReference type="NCBI Taxonomy" id="50429"/>
    <lineage>
        <taxon>Eukaryota</taxon>
        <taxon>Metazoa</taxon>
        <taxon>Cnidaria</taxon>
        <taxon>Anthozoa</taxon>
        <taxon>Hexacorallia</taxon>
        <taxon>Scleractinia</taxon>
        <taxon>Astrocoeniina</taxon>
        <taxon>Pocilloporidae</taxon>
        <taxon>Stylophora</taxon>
    </lineage>
</organism>
<feature type="region of interest" description="Disordered" evidence="1">
    <location>
        <begin position="864"/>
        <end position="890"/>
    </location>
</feature>
<dbReference type="EMBL" id="LSMT01001539">
    <property type="protein sequence ID" value="PFX12168.1"/>
    <property type="molecule type" value="Genomic_DNA"/>
</dbReference>
<reference evidence="3" key="1">
    <citation type="journal article" date="2017" name="bioRxiv">
        <title>Comparative analysis of the genomes of Stylophora pistillata and Acropora digitifera provides evidence for extensive differences between species of corals.</title>
        <authorList>
            <person name="Voolstra C.R."/>
            <person name="Li Y."/>
            <person name="Liew Y.J."/>
            <person name="Baumgarten S."/>
            <person name="Zoccola D."/>
            <person name="Flot J.-F."/>
            <person name="Tambutte S."/>
            <person name="Allemand D."/>
            <person name="Aranda M."/>
        </authorList>
    </citation>
    <scope>NUCLEOTIDE SEQUENCE [LARGE SCALE GENOMIC DNA]</scope>
</reference>
<dbReference type="Proteomes" id="UP000225706">
    <property type="component" value="Unassembled WGS sequence"/>
</dbReference>
<name>A0A2B4R700_STYPI</name>
<feature type="compositionally biased region" description="Basic and acidic residues" evidence="1">
    <location>
        <begin position="864"/>
        <end position="880"/>
    </location>
</feature>
<comment type="caution">
    <text evidence="2">The sequence shown here is derived from an EMBL/GenBank/DDBJ whole genome shotgun (WGS) entry which is preliminary data.</text>
</comment>
<evidence type="ECO:0000313" key="2">
    <source>
        <dbReference type="EMBL" id="PFX12168.1"/>
    </source>
</evidence>
<protein>
    <submittedName>
        <fullName evidence="2">Uncharacterized protein</fullName>
    </submittedName>
</protein>
<accession>A0A2B4R700</accession>
<evidence type="ECO:0000313" key="3">
    <source>
        <dbReference type="Proteomes" id="UP000225706"/>
    </source>
</evidence>
<evidence type="ECO:0000256" key="1">
    <source>
        <dbReference type="SAM" id="MobiDB-lite"/>
    </source>
</evidence>